<gene>
    <name evidence="1" type="ORF">IM660_10650</name>
</gene>
<proteinExistence type="predicted"/>
<dbReference type="RefSeq" id="WP_193495379.1">
    <property type="nucleotide sequence ID" value="NZ_CP063169.1"/>
</dbReference>
<dbReference type="AlphaFoldDB" id="A0A7M1SNN4"/>
<keyword evidence="2" id="KW-1185">Reference proteome</keyword>
<dbReference type="InterPro" id="IPR025449">
    <property type="entry name" value="JetB"/>
</dbReference>
<accession>A0A7M1SNN4</accession>
<protein>
    <submittedName>
        <fullName evidence="1">DUF4194 domain-containing protein</fullName>
    </submittedName>
</protein>
<dbReference type="KEGG" id="halt:IM660_10650"/>
<organism evidence="1 2">
    <name type="scientific">Ruania alkalisoli</name>
    <dbReference type="NCBI Taxonomy" id="2779775"/>
    <lineage>
        <taxon>Bacteria</taxon>
        <taxon>Bacillati</taxon>
        <taxon>Actinomycetota</taxon>
        <taxon>Actinomycetes</taxon>
        <taxon>Micrococcales</taxon>
        <taxon>Ruaniaceae</taxon>
        <taxon>Ruania</taxon>
    </lineage>
</organism>
<evidence type="ECO:0000313" key="1">
    <source>
        <dbReference type="EMBL" id="QOR69186.1"/>
    </source>
</evidence>
<dbReference type="Proteomes" id="UP000593758">
    <property type="component" value="Chromosome"/>
</dbReference>
<sequence>MTEGTVDLVAPEGRLWSEDLGTLAEQSRRALLEIVRGPYLSGQRRPVLWAALIADEHAIRSRLHDLFLDLVIDRVDEFAFARKVRTTEIDVPSPMRTESLNFLDTAMLLVLRQLLLASPGESRVIVGQDEVYERLMVYRTGDEKTFRGNLNGAWGRMANRFRVIHVVEEDRAEISPVLKFILDHDRVRALTEQFQNIAAGATSAATSEGEQ</sequence>
<name>A0A7M1SNN4_9MICO</name>
<dbReference type="EMBL" id="CP063169">
    <property type="protein sequence ID" value="QOR69186.1"/>
    <property type="molecule type" value="Genomic_DNA"/>
</dbReference>
<dbReference type="Pfam" id="PF13835">
    <property type="entry name" value="DUF4194"/>
    <property type="match status" value="1"/>
</dbReference>
<reference evidence="1 2" key="1">
    <citation type="submission" date="2020-10" db="EMBL/GenBank/DDBJ databases">
        <title>Haloactinobacterium sp. RN3S43, a bacterium isolated from saline soil.</title>
        <authorList>
            <person name="Sun J.-Q."/>
        </authorList>
    </citation>
    <scope>NUCLEOTIDE SEQUENCE [LARGE SCALE GENOMIC DNA]</scope>
    <source>
        <strain evidence="1 2">RN3S43</strain>
    </source>
</reference>
<evidence type="ECO:0000313" key="2">
    <source>
        <dbReference type="Proteomes" id="UP000593758"/>
    </source>
</evidence>